<evidence type="ECO:0000256" key="1">
    <source>
        <dbReference type="SAM" id="MobiDB-lite"/>
    </source>
</evidence>
<feature type="compositionally biased region" description="Polar residues" evidence="1">
    <location>
        <begin position="18"/>
        <end position="28"/>
    </location>
</feature>
<feature type="region of interest" description="Disordered" evidence="1">
    <location>
        <begin position="1"/>
        <end position="129"/>
    </location>
</feature>
<feature type="region of interest" description="Disordered" evidence="1">
    <location>
        <begin position="156"/>
        <end position="185"/>
    </location>
</feature>
<feature type="compositionally biased region" description="Low complexity" evidence="1">
    <location>
        <begin position="112"/>
        <end position="124"/>
    </location>
</feature>
<dbReference type="Proteomes" id="UP001151582">
    <property type="component" value="Unassembled WGS sequence"/>
</dbReference>
<accession>A0A9W8E9P3</accession>
<gene>
    <name evidence="2" type="ORF">H4R34_006064</name>
</gene>
<protein>
    <submittedName>
        <fullName evidence="2">Uncharacterized protein</fullName>
    </submittedName>
</protein>
<keyword evidence="3" id="KW-1185">Reference proteome</keyword>
<feature type="non-terminal residue" evidence="2">
    <location>
        <position position="185"/>
    </location>
</feature>
<name>A0A9W8E9P3_9FUNG</name>
<comment type="caution">
    <text evidence="2">The sequence shown here is derived from an EMBL/GenBank/DDBJ whole genome shotgun (WGS) entry which is preliminary data.</text>
</comment>
<proteinExistence type="predicted"/>
<organism evidence="2 3">
    <name type="scientific">Dimargaris verticillata</name>
    <dbReference type="NCBI Taxonomy" id="2761393"/>
    <lineage>
        <taxon>Eukaryota</taxon>
        <taxon>Fungi</taxon>
        <taxon>Fungi incertae sedis</taxon>
        <taxon>Zoopagomycota</taxon>
        <taxon>Kickxellomycotina</taxon>
        <taxon>Dimargaritomycetes</taxon>
        <taxon>Dimargaritales</taxon>
        <taxon>Dimargaritaceae</taxon>
        <taxon>Dimargaris</taxon>
    </lineage>
</organism>
<evidence type="ECO:0000313" key="2">
    <source>
        <dbReference type="EMBL" id="KAJ1970417.1"/>
    </source>
</evidence>
<dbReference type="AlphaFoldDB" id="A0A9W8E9P3"/>
<feature type="compositionally biased region" description="Low complexity" evidence="1">
    <location>
        <begin position="65"/>
        <end position="82"/>
    </location>
</feature>
<reference evidence="2" key="1">
    <citation type="submission" date="2022-07" db="EMBL/GenBank/DDBJ databases">
        <title>Phylogenomic reconstructions and comparative analyses of Kickxellomycotina fungi.</title>
        <authorList>
            <person name="Reynolds N.K."/>
            <person name="Stajich J.E."/>
            <person name="Barry K."/>
            <person name="Grigoriev I.V."/>
            <person name="Crous P."/>
            <person name="Smith M.E."/>
        </authorList>
    </citation>
    <scope>NUCLEOTIDE SEQUENCE</scope>
    <source>
        <strain evidence="2">RSA 567</strain>
    </source>
</reference>
<evidence type="ECO:0000313" key="3">
    <source>
        <dbReference type="Proteomes" id="UP001151582"/>
    </source>
</evidence>
<dbReference type="EMBL" id="JANBQB010001781">
    <property type="protein sequence ID" value="KAJ1970417.1"/>
    <property type="molecule type" value="Genomic_DNA"/>
</dbReference>
<sequence length="185" mass="18914">MANTTTPSGSVPHLPSATLASQGTSHESLVSRMTAPQSLPPSLPGTADPSRRQSALGAPPLVVVSEATSSTGLTAATSSQLTNANQPPSDQQDHHPHEVALATGAMPDLNQTDPTGAATTPDTAYSVLTGARRGSVSTIEQGRDLFGEYPVDHTSHYLSPPDFPDDLPPAYSPPLATATVSGPSN</sequence>